<dbReference type="PROSITE" id="PS50089">
    <property type="entry name" value="ZF_RING_2"/>
    <property type="match status" value="1"/>
</dbReference>
<evidence type="ECO:0000256" key="4">
    <source>
        <dbReference type="PROSITE-ProRule" id="PRU00175"/>
    </source>
</evidence>
<organism evidence="6 7">
    <name type="scientific">Meristemomyces frigidus</name>
    <dbReference type="NCBI Taxonomy" id="1508187"/>
    <lineage>
        <taxon>Eukaryota</taxon>
        <taxon>Fungi</taxon>
        <taxon>Dikarya</taxon>
        <taxon>Ascomycota</taxon>
        <taxon>Pezizomycotina</taxon>
        <taxon>Dothideomycetes</taxon>
        <taxon>Dothideomycetidae</taxon>
        <taxon>Mycosphaerellales</taxon>
        <taxon>Teratosphaeriaceae</taxon>
        <taxon>Meristemomyces</taxon>
    </lineage>
</organism>
<dbReference type="InterPro" id="IPR001841">
    <property type="entry name" value="Znf_RING"/>
</dbReference>
<sequence length="217" mass="24646">MDVCSDWQHVLHGTDVETAQLIIQLQAEDIAAFTRNSELHNGPESADNEFARRVMQDELRRCQADQRDRKLGEDIEDGANEHERAAETAAYGWAYDHWADRVEEGPPEPIKTIECTSCTEHVPADQAVKAPCGHDYCDECLDKLYTDCLTDETLFSPRCCHGEFSWIIVRHHLSQRTRSKFGSKRIELETTDRTYCYDPTCSAFIPPATYMPATTGS</sequence>
<dbReference type="InterPro" id="IPR017907">
    <property type="entry name" value="Znf_RING_CS"/>
</dbReference>
<keyword evidence="3" id="KW-0862">Zinc</keyword>
<keyword evidence="1" id="KW-0479">Metal-binding</keyword>
<evidence type="ECO:0000259" key="5">
    <source>
        <dbReference type="PROSITE" id="PS50089"/>
    </source>
</evidence>
<name>A0AAN7YGV0_9PEZI</name>
<dbReference type="Proteomes" id="UP001310890">
    <property type="component" value="Unassembled WGS sequence"/>
</dbReference>
<proteinExistence type="predicted"/>
<comment type="caution">
    <text evidence="6">The sequence shown here is derived from an EMBL/GenBank/DDBJ whole genome shotgun (WGS) entry which is preliminary data.</text>
</comment>
<dbReference type="PROSITE" id="PS00518">
    <property type="entry name" value="ZF_RING_1"/>
    <property type="match status" value="1"/>
</dbReference>
<evidence type="ECO:0000256" key="3">
    <source>
        <dbReference type="ARBA" id="ARBA00022833"/>
    </source>
</evidence>
<evidence type="ECO:0000256" key="2">
    <source>
        <dbReference type="ARBA" id="ARBA00022771"/>
    </source>
</evidence>
<protein>
    <recommendedName>
        <fullName evidence="5">RING-type domain-containing protein</fullName>
    </recommendedName>
</protein>
<dbReference type="GO" id="GO:0008270">
    <property type="term" value="F:zinc ion binding"/>
    <property type="evidence" value="ECO:0007669"/>
    <property type="project" value="UniProtKB-KW"/>
</dbReference>
<gene>
    <name evidence="6" type="ORF">LTR62_003432</name>
</gene>
<accession>A0AAN7YGV0</accession>
<keyword evidence="2 4" id="KW-0863">Zinc-finger</keyword>
<dbReference type="SUPFAM" id="SSF57850">
    <property type="entry name" value="RING/U-box"/>
    <property type="match status" value="1"/>
</dbReference>
<evidence type="ECO:0000313" key="7">
    <source>
        <dbReference type="Proteomes" id="UP001310890"/>
    </source>
</evidence>
<dbReference type="EMBL" id="JAVRRL010000024">
    <property type="protein sequence ID" value="KAK5113333.1"/>
    <property type="molecule type" value="Genomic_DNA"/>
</dbReference>
<evidence type="ECO:0000256" key="1">
    <source>
        <dbReference type="ARBA" id="ARBA00022723"/>
    </source>
</evidence>
<reference evidence="6" key="1">
    <citation type="submission" date="2023-08" db="EMBL/GenBank/DDBJ databases">
        <title>Black Yeasts Isolated from many extreme environments.</title>
        <authorList>
            <person name="Coleine C."/>
            <person name="Stajich J.E."/>
            <person name="Selbmann L."/>
        </authorList>
    </citation>
    <scope>NUCLEOTIDE SEQUENCE</scope>
    <source>
        <strain evidence="6">CCFEE 5401</strain>
    </source>
</reference>
<evidence type="ECO:0000313" key="6">
    <source>
        <dbReference type="EMBL" id="KAK5113333.1"/>
    </source>
</evidence>
<dbReference type="AlphaFoldDB" id="A0AAN7YGV0"/>
<feature type="domain" description="RING-type" evidence="5">
    <location>
        <begin position="115"/>
        <end position="152"/>
    </location>
</feature>